<dbReference type="Gene3D" id="3.30.428.10">
    <property type="entry name" value="HIT-like"/>
    <property type="match status" value="2"/>
</dbReference>
<dbReference type="SUPFAM" id="SSF54197">
    <property type="entry name" value="HIT-like"/>
    <property type="match status" value="1"/>
</dbReference>
<dbReference type="EMBL" id="LNQE01000844">
    <property type="protein sequence ID" value="KUG24515.1"/>
    <property type="molecule type" value="Genomic_DNA"/>
</dbReference>
<evidence type="ECO:0000313" key="1">
    <source>
        <dbReference type="EMBL" id="KUG24515.1"/>
    </source>
</evidence>
<sequence>MKDIGFKREITTGCYLDHFNGFQEKKLPIEVRYDEITGVSTRILPYRVRPIKKPDLDFYLEKSPESLCPFCPGLFEKTTPNFMPNIIKEGKFRRGEACLFPNAFPYDQSNNVAILSSQHFLGMDKLTADTMRDGFAVCRDYFHRAAELNLGFKYCSINWNYMPPAGGGLIHPHLQTIAGNKPTNFMQRLLSSAQNYAAATNGENLWRNLVDLEKNAKERFIASTGTISWLASFAPKGMAGEIDFIFKEKTSFFDLTEANFNELLTGLSRVFSYLHANDFISFNMAFYATMTNNRNFCVQGKIVPRFVVNPLGTSDLNYFEKLHNEIICPTVPEELCGELQSYFAATT</sequence>
<dbReference type="AlphaFoldDB" id="A0A0W8FW84"/>
<organism evidence="1">
    <name type="scientific">hydrocarbon metagenome</name>
    <dbReference type="NCBI Taxonomy" id="938273"/>
    <lineage>
        <taxon>unclassified sequences</taxon>
        <taxon>metagenomes</taxon>
        <taxon>ecological metagenomes</taxon>
    </lineage>
</organism>
<name>A0A0W8FW84_9ZZZZ</name>
<protein>
    <recommendedName>
        <fullName evidence="2">Galactose-1-phosphate uridylyltransferase</fullName>
    </recommendedName>
</protein>
<dbReference type="InterPro" id="IPR036265">
    <property type="entry name" value="HIT-like_sf"/>
</dbReference>
<comment type="caution">
    <text evidence="1">The sequence shown here is derived from an EMBL/GenBank/DDBJ whole genome shotgun (WGS) entry which is preliminary data.</text>
</comment>
<reference evidence="1" key="1">
    <citation type="journal article" date="2015" name="Proc. Natl. Acad. Sci. U.S.A.">
        <title>Networks of energetic and metabolic interactions define dynamics in microbial communities.</title>
        <authorList>
            <person name="Embree M."/>
            <person name="Liu J.K."/>
            <person name="Al-Bassam M.M."/>
            <person name="Zengler K."/>
        </authorList>
    </citation>
    <scope>NUCLEOTIDE SEQUENCE</scope>
</reference>
<proteinExistence type="predicted"/>
<gene>
    <name evidence="1" type="ORF">ASZ90_005627</name>
</gene>
<accession>A0A0W8FW84</accession>
<evidence type="ECO:0008006" key="2">
    <source>
        <dbReference type="Google" id="ProtNLM"/>
    </source>
</evidence>